<keyword evidence="2" id="KW-0813">Transport</keyword>
<dbReference type="Pfam" id="PF00005">
    <property type="entry name" value="ABC_tran"/>
    <property type="match status" value="1"/>
</dbReference>
<protein>
    <submittedName>
        <fullName evidence="6">ABC-2 type transport system ATP-binding protein</fullName>
    </submittedName>
</protein>
<proteinExistence type="inferred from homology"/>
<name>A0AA45WJK9_9BACL</name>
<keyword evidence="7" id="KW-1185">Reference proteome</keyword>
<comment type="similarity">
    <text evidence="1">Belongs to the ABC transporter superfamily.</text>
</comment>
<dbReference type="PANTHER" id="PTHR43335:SF4">
    <property type="entry name" value="ABC TRANSPORTER, ATP-BINDING PROTEIN"/>
    <property type="match status" value="1"/>
</dbReference>
<dbReference type="PROSITE" id="PS50893">
    <property type="entry name" value="ABC_TRANSPORTER_2"/>
    <property type="match status" value="1"/>
</dbReference>
<dbReference type="GO" id="GO:0005524">
    <property type="term" value="F:ATP binding"/>
    <property type="evidence" value="ECO:0007669"/>
    <property type="project" value="UniProtKB-KW"/>
</dbReference>
<dbReference type="PROSITE" id="PS00211">
    <property type="entry name" value="ABC_TRANSPORTER_1"/>
    <property type="match status" value="1"/>
</dbReference>
<sequence length="325" mass="36294">MEVVDKGVETKVKGDNMPTTPVLRIRDLTKTIGKRTIIDRVSFDVNPGEVFGLLGPNGAGKTTIIRMIVGLMAATEGEVFINGVSLQKQFEEAIQHVGAIVENPELYKFMTGYQNLLHFANMVEGVSPEWIEEVIALVRLEERIDEPVKTYSLGMRQRLGVAQAILHRPSLLILDEPTNGLDPAGIRELRDYLRWLTQSEGIAVLVSSHLLSEMELMCDRVAIIQHGRLIDVKTVDEWGTEQTGAMPVEFEVDRLNRVADVLRQLDWSQPWTEAPRGFVIELERAQIADLNAALVAKGVKVYAIKALEKRLEDRFLEITGGETVG</sequence>
<evidence type="ECO:0000259" key="5">
    <source>
        <dbReference type="PROSITE" id="PS50893"/>
    </source>
</evidence>
<dbReference type="EMBL" id="FXTU01000001">
    <property type="protein sequence ID" value="SMP03450.1"/>
    <property type="molecule type" value="Genomic_DNA"/>
</dbReference>
<comment type="caution">
    <text evidence="6">The sequence shown here is derived from an EMBL/GenBank/DDBJ whole genome shotgun (WGS) entry which is preliminary data.</text>
</comment>
<dbReference type="GO" id="GO:0016887">
    <property type="term" value="F:ATP hydrolysis activity"/>
    <property type="evidence" value="ECO:0007669"/>
    <property type="project" value="InterPro"/>
</dbReference>
<dbReference type="InterPro" id="IPR003439">
    <property type="entry name" value="ABC_transporter-like_ATP-bd"/>
</dbReference>
<evidence type="ECO:0000256" key="2">
    <source>
        <dbReference type="ARBA" id="ARBA00022448"/>
    </source>
</evidence>
<gene>
    <name evidence="6" type="ORF">SAMN06265361_101450</name>
</gene>
<feature type="domain" description="ABC transporter" evidence="5">
    <location>
        <begin position="23"/>
        <end position="251"/>
    </location>
</feature>
<evidence type="ECO:0000256" key="1">
    <source>
        <dbReference type="ARBA" id="ARBA00005417"/>
    </source>
</evidence>
<dbReference type="SMART" id="SM00382">
    <property type="entry name" value="AAA"/>
    <property type="match status" value="1"/>
</dbReference>
<dbReference type="AlphaFoldDB" id="A0AA45WJK9"/>
<evidence type="ECO:0000313" key="6">
    <source>
        <dbReference type="EMBL" id="SMP03450.1"/>
    </source>
</evidence>
<dbReference type="PANTHER" id="PTHR43335">
    <property type="entry name" value="ABC TRANSPORTER, ATP-BINDING PROTEIN"/>
    <property type="match status" value="1"/>
</dbReference>
<dbReference type="InterPro" id="IPR003593">
    <property type="entry name" value="AAA+_ATPase"/>
</dbReference>
<dbReference type="SUPFAM" id="SSF52540">
    <property type="entry name" value="P-loop containing nucleoside triphosphate hydrolases"/>
    <property type="match status" value="1"/>
</dbReference>
<keyword evidence="4 6" id="KW-0067">ATP-binding</keyword>
<accession>A0AA45WJK9</accession>
<evidence type="ECO:0000256" key="3">
    <source>
        <dbReference type="ARBA" id="ARBA00022741"/>
    </source>
</evidence>
<reference evidence="6" key="1">
    <citation type="submission" date="2017-05" db="EMBL/GenBank/DDBJ databases">
        <authorList>
            <person name="Varghese N."/>
            <person name="Submissions S."/>
        </authorList>
    </citation>
    <scope>NUCLEOTIDE SEQUENCE</scope>
    <source>
        <strain evidence="6">DSM 45262</strain>
    </source>
</reference>
<organism evidence="6 7">
    <name type="scientific">Laceyella tengchongensis</name>
    <dbReference type="NCBI Taxonomy" id="574699"/>
    <lineage>
        <taxon>Bacteria</taxon>
        <taxon>Bacillati</taxon>
        <taxon>Bacillota</taxon>
        <taxon>Bacilli</taxon>
        <taxon>Bacillales</taxon>
        <taxon>Thermoactinomycetaceae</taxon>
        <taxon>Laceyella</taxon>
    </lineage>
</organism>
<keyword evidence="3" id="KW-0547">Nucleotide-binding</keyword>
<evidence type="ECO:0000313" key="7">
    <source>
        <dbReference type="Proteomes" id="UP001157946"/>
    </source>
</evidence>
<dbReference type="Gene3D" id="3.40.50.300">
    <property type="entry name" value="P-loop containing nucleotide triphosphate hydrolases"/>
    <property type="match status" value="1"/>
</dbReference>
<dbReference type="Proteomes" id="UP001157946">
    <property type="component" value="Unassembled WGS sequence"/>
</dbReference>
<dbReference type="InterPro" id="IPR027417">
    <property type="entry name" value="P-loop_NTPase"/>
</dbReference>
<dbReference type="InterPro" id="IPR017871">
    <property type="entry name" value="ABC_transporter-like_CS"/>
</dbReference>
<evidence type="ECO:0000256" key="4">
    <source>
        <dbReference type="ARBA" id="ARBA00022840"/>
    </source>
</evidence>